<dbReference type="Proteomes" id="UP001601444">
    <property type="component" value="Unassembled WGS sequence"/>
</dbReference>
<keyword evidence="6" id="KW-1185">Reference proteome</keyword>
<evidence type="ECO:0000256" key="2">
    <source>
        <dbReference type="ARBA" id="ARBA00023034"/>
    </source>
</evidence>
<reference evidence="5 6" key="1">
    <citation type="submission" date="2024-10" db="EMBL/GenBank/DDBJ databases">
        <title>The Natural Products Discovery Center: Release of the First 8490 Sequenced Strains for Exploring Actinobacteria Biosynthetic Diversity.</title>
        <authorList>
            <person name="Kalkreuter E."/>
            <person name="Kautsar S.A."/>
            <person name="Yang D."/>
            <person name="Bader C.D."/>
            <person name="Teijaro C.N."/>
            <person name="Fluegel L."/>
            <person name="Davis C.M."/>
            <person name="Simpson J.R."/>
            <person name="Lauterbach L."/>
            <person name="Steele A.D."/>
            <person name="Gui C."/>
            <person name="Meng S."/>
            <person name="Li G."/>
            <person name="Viehrig K."/>
            <person name="Ye F."/>
            <person name="Su P."/>
            <person name="Kiefer A.F."/>
            <person name="Nichols A."/>
            <person name="Cepeda A.J."/>
            <person name="Yan W."/>
            <person name="Fan B."/>
            <person name="Jiang Y."/>
            <person name="Adhikari A."/>
            <person name="Zheng C.-J."/>
            <person name="Schuster L."/>
            <person name="Cowan T.M."/>
            <person name="Smanski M.J."/>
            <person name="Chevrette M.G."/>
            <person name="De Carvalho L.P.S."/>
            <person name="Shen B."/>
        </authorList>
    </citation>
    <scope>NUCLEOTIDE SEQUENCE [LARGE SCALE GENOMIC DNA]</scope>
    <source>
        <strain evidence="5 6">NPDC004045</strain>
    </source>
</reference>
<accession>A0ABW6PR80</accession>
<evidence type="ECO:0000256" key="4">
    <source>
        <dbReference type="ARBA" id="ARBA00023136"/>
    </source>
</evidence>
<comment type="subcellular location">
    <subcellularLocation>
        <location evidence="1">Golgi apparatus membrane</location>
        <topology evidence="1">Peripheral membrane protein</topology>
        <orientation evidence="1">Cytoplasmic side</orientation>
    </subcellularLocation>
</comment>
<organism evidence="5 6">
    <name type="scientific">Nocardia thailandica</name>
    <dbReference type="NCBI Taxonomy" id="257275"/>
    <lineage>
        <taxon>Bacteria</taxon>
        <taxon>Bacillati</taxon>
        <taxon>Actinomycetota</taxon>
        <taxon>Actinomycetes</taxon>
        <taxon>Mycobacteriales</taxon>
        <taxon>Nocardiaceae</taxon>
        <taxon>Nocardia</taxon>
    </lineage>
</organism>
<evidence type="ECO:0000256" key="3">
    <source>
        <dbReference type="ARBA" id="ARBA00023121"/>
    </source>
</evidence>
<sequence length="224" mass="23003">MSTVLADDLLLLLLDPAGRPLTDGTRLPRALAGAVLLDLLRAGAIRLAEPGDRVAPGRLVVLRDRVGDPLLDDAAAALGAGAPRTPGAAIEKLQKGLRPRVTERLERAGLVRVERARLLGLVPRTSRVPAGARAELHAALVRVLTDRAAPASDPRAVASIALLSAIGATARVFPDLDRRAVQRRAAEIGAGDWASGAVRQAVRAIDAALVAAVTVSAAGVAAAS</sequence>
<dbReference type="InterPro" id="IPR038261">
    <property type="entry name" value="GPP34-like_sf"/>
</dbReference>
<dbReference type="RefSeq" id="WP_387701404.1">
    <property type="nucleotide sequence ID" value="NZ_JBIAMX010000011.1"/>
</dbReference>
<evidence type="ECO:0000313" key="5">
    <source>
        <dbReference type="EMBL" id="MFF0544916.1"/>
    </source>
</evidence>
<dbReference type="Gene3D" id="1.10.3630.10">
    <property type="entry name" value="yeast vps74-n-term truncation variant domain like"/>
    <property type="match status" value="1"/>
</dbReference>
<evidence type="ECO:0000256" key="1">
    <source>
        <dbReference type="ARBA" id="ARBA00004255"/>
    </source>
</evidence>
<keyword evidence="3" id="KW-0446">Lipid-binding</keyword>
<name>A0ABW6PR80_9NOCA</name>
<dbReference type="InterPro" id="IPR008628">
    <property type="entry name" value="GPP34-like"/>
</dbReference>
<keyword evidence="2" id="KW-0333">Golgi apparatus</keyword>
<keyword evidence="4" id="KW-0472">Membrane</keyword>
<gene>
    <name evidence="5" type="ORF">ACFYTF_18975</name>
</gene>
<protein>
    <submittedName>
        <fullName evidence="5">GPP34 family phosphoprotein</fullName>
    </submittedName>
</protein>
<comment type="caution">
    <text evidence="5">The sequence shown here is derived from an EMBL/GenBank/DDBJ whole genome shotgun (WGS) entry which is preliminary data.</text>
</comment>
<proteinExistence type="predicted"/>
<dbReference type="EMBL" id="JBIAMX010000011">
    <property type="protein sequence ID" value="MFF0544916.1"/>
    <property type="molecule type" value="Genomic_DNA"/>
</dbReference>
<evidence type="ECO:0000313" key="6">
    <source>
        <dbReference type="Proteomes" id="UP001601444"/>
    </source>
</evidence>
<dbReference type="Pfam" id="PF05719">
    <property type="entry name" value="GPP34"/>
    <property type="match status" value="1"/>
</dbReference>